<reference evidence="2 3" key="1">
    <citation type="submission" date="2024-01" db="EMBL/GenBank/DDBJ databases">
        <title>The genomes of 5 underutilized Papilionoideae crops provide insights into root nodulation and disease resistanc.</title>
        <authorList>
            <person name="Yuan L."/>
        </authorList>
    </citation>
    <scope>NUCLEOTIDE SEQUENCE [LARGE SCALE GENOMIC DNA]</scope>
    <source>
        <strain evidence="2">ZHUSHIDOU_FW_LH</strain>
        <tissue evidence="2">Leaf</tissue>
    </source>
</reference>
<sequence length="227" mass="25153">MRGNLYENNTQSIPKIDKVIMKGSGSRYSALEACNEEVEIGLENDTIEEAAGGLDLGGAIGPSCSNGKARVSKGKFNKEQMNQRVKQTKPGSKDQLRKENRSGSQMKITHVDGVVVTYEDKAQEVKAANLQREKEIMRIMSRKQEEMWRDYKQGENVDDFLGCVGVHVATKELEFIKEHSVKEKMLTNPNMMNTGSTVKEGKANLVRNIANGMVAEAHRNDGETGSC</sequence>
<keyword evidence="3" id="KW-1185">Reference proteome</keyword>
<feature type="compositionally biased region" description="Basic and acidic residues" evidence="1">
    <location>
        <begin position="91"/>
        <end position="101"/>
    </location>
</feature>
<evidence type="ECO:0000313" key="2">
    <source>
        <dbReference type="EMBL" id="KAK7275499.1"/>
    </source>
</evidence>
<evidence type="ECO:0000256" key="1">
    <source>
        <dbReference type="SAM" id="MobiDB-lite"/>
    </source>
</evidence>
<accession>A0AAN9IEM2</accession>
<gene>
    <name evidence="2" type="ORF">RIF29_16618</name>
</gene>
<proteinExistence type="predicted"/>
<dbReference type="EMBL" id="JAYWIO010000003">
    <property type="protein sequence ID" value="KAK7275499.1"/>
    <property type="molecule type" value="Genomic_DNA"/>
</dbReference>
<evidence type="ECO:0000313" key="3">
    <source>
        <dbReference type="Proteomes" id="UP001372338"/>
    </source>
</evidence>
<feature type="region of interest" description="Disordered" evidence="1">
    <location>
        <begin position="81"/>
        <end position="104"/>
    </location>
</feature>
<dbReference type="AlphaFoldDB" id="A0AAN9IEM2"/>
<protein>
    <submittedName>
        <fullName evidence="2">Uncharacterized protein</fullName>
    </submittedName>
</protein>
<dbReference type="Proteomes" id="UP001372338">
    <property type="component" value="Unassembled WGS sequence"/>
</dbReference>
<organism evidence="2 3">
    <name type="scientific">Crotalaria pallida</name>
    <name type="common">Smooth rattlebox</name>
    <name type="synonym">Crotalaria striata</name>
    <dbReference type="NCBI Taxonomy" id="3830"/>
    <lineage>
        <taxon>Eukaryota</taxon>
        <taxon>Viridiplantae</taxon>
        <taxon>Streptophyta</taxon>
        <taxon>Embryophyta</taxon>
        <taxon>Tracheophyta</taxon>
        <taxon>Spermatophyta</taxon>
        <taxon>Magnoliopsida</taxon>
        <taxon>eudicotyledons</taxon>
        <taxon>Gunneridae</taxon>
        <taxon>Pentapetalae</taxon>
        <taxon>rosids</taxon>
        <taxon>fabids</taxon>
        <taxon>Fabales</taxon>
        <taxon>Fabaceae</taxon>
        <taxon>Papilionoideae</taxon>
        <taxon>50 kb inversion clade</taxon>
        <taxon>genistoids sensu lato</taxon>
        <taxon>core genistoids</taxon>
        <taxon>Crotalarieae</taxon>
        <taxon>Crotalaria</taxon>
    </lineage>
</organism>
<comment type="caution">
    <text evidence="2">The sequence shown here is derived from an EMBL/GenBank/DDBJ whole genome shotgun (WGS) entry which is preliminary data.</text>
</comment>
<name>A0AAN9IEM2_CROPI</name>